<evidence type="ECO:0000313" key="16">
    <source>
        <dbReference type="Proteomes" id="UP001224661"/>
    </source>
</evidence>
<evidence type="ECO:0000256" key="5">
    <source>
        <dbReference type="ARBA" id="ARBA00022862"/>
    </source>
</evidence>
<dbReference type="PROSITE" id="PS51352">
    <property type="entry name" value="THIOREDOXIN_2"/>
    <property type="match status" value="1"/>
</dbReference>
<evidence type="ECO:0000256" key="9">
    <source>
        <dbReference type="ARBA" id="ARBA00032824"/>
    </source>
</evidence>
<dbReference type="GO" id="GO:0140824">
    <property type="term" value="F:thioredoxin-dependent peroxiredoxin activity"/>
    <property type="evidence" value="ECO:0007669"/>
    <property type="project" value="UniProtKB-EC"/>
</dbReference>
<sequence length="179" mass="19047">MSGANGQDGQDGQDEQSEPRAQGGRRGQRVEVGSVVEDFTLPDEQGRPTSLSGLLAEGPVVLFFYPAALTPGCTAEACHFRDLAAEFTAAGARPVGISSDEVARQQEFAEKHSLGFPLLSDPEGVVRGRFGVARGLAVLPTKRATFVIDAQRRVVEVVRSEFRMSAHADRALAAVRALA</sequence>
<dbReference type="RefSeq" id="WP_282509475.1">
    <property type="nucleotide sequence ID" value="NZ_JASCIR010000001.1"/>
</dbReference>
<dbReference type="PANTHER" id="PTHR42801:SF8">
    <property type="entry name" value="PEROXIREDOXIN RV1608C-RELATED"/>
    <property type="match status" value="1"/>
</dbReference>
<comment type="catalytic activity">
    <reaction evidence="12">
        <text>a hydroperoxide + [thioredoxin]-dithiol = an alcohol + [thioredoxin]-disulfide + H2O</text>
        <dbReference type="Rhea" id="RHEA:62620"/>
        <dbReference type="Rhea" id="RHEA-COMP:10698"/>
        <dbReference type="Rhea" id="RHEA-COMP:10700"/>
        <dbReference type="ChEBI" id="CHEBI:15377"/>
        <dbReference type="ChEBI" id="CHEBI:29950"/>
        <dbReference type="ChEBI" id="CHEBI:30879"/>
        <dbReference type="ChEBI" id="CHEBI:35924"/>
        <dbReference type="ChEBI" id="CHEBI:50058"/>
        <dbReference type="EC" id="1.11.1.24"/>
    </reaction>
</comment>
<dbReference type="Gene3D" id="3.40.30.10">
    <property type="entry name" value="Glutaredoxin"/>
    <property type="match status" value="1"/>
</dbReference>
<feature type="region of interest" description="Disordered" evidence="13">
    <location>
        <begin position="1"/>
        <end position="47"/>
    </location>
</feature>
<dbReference type="CDD" id="cd03017">
    <property type="entry name" value="PRX_BCP"/>
    <property type="match status" value="1"/>
</dbReference>
<name>A0ABT6RMG0_9ACTN</name>
<evidence type="ECO:0000313" key="15">
    <source>
        <dbReference type="EMBL" id="MDI3384866.1"/>
    </source>
</evidence>
<dbReference type="PIRSF" id="PIRSF000239">
    <property type="entry name" value="AHPC"/>
    <property type="match status" value="1"/>
</dbReference>
<keyword evidence="8" id="KW-0676">Redox-active center</keyword>
<dbReference type="SUPFAM" id="SSF52833">
    <property type="entry name" value="Thioredoxin-like"/>
    <property type="match status" value="1"/>
</dbReference>
<keyword evidence="4 15" id="KW-0575">Peroxidase</keyword>
<dbReference type="InterPro" id="IPR050924">
    <property type="entry name" value="Peroxiredoxin_BCP/PrxQ"/>
</dbReference>
<dbReference type="InterPro" id="IPR000866">
    <property type="entry name" value="AhpC/TSA"/>
</dbReference>
<dbReference type="EMBL" id="JASCIR010000001">
    <property type="protein sequence ID" value="MDI3384866.1"/>
    <property type="molecule type" value="Genomic_DNA"/>
</dbReference>
<dbReference type="PANTHER" id="PTHR42801">
    <property type="entry name" value="THIOREDOXIN-DEPENDENT PEROXIDE REDUCTASE"/>
    <property type="match status" value="1"/>
</dbReference>
<evidence type="ECO:0000256" key="4">
    <source>
        <dbReference type="ARBA" id="ARBA00022559"/>
    </source>
</evidence>
<evidence type="ECO:0000256" key="6">
    <source>
        <dbReference type="ARBA" id="ARBA00023002"/>
    </source>
</evidence>
<dbReference type="InterPro" id="IPR013766">
    <property type="entry name" value="Thioredoxin_domain"/>
</dbReference>
<accession>A0ABT6RMG0</accession>
<keyword evidence="6 15" id="KW-0560">Oxidoreductase</keyword>
<evidence type="ECO:0000259" key="14">
    <source>
        <dbReference type="PROSITE" id="PS51352"/>
    </source>
</evidence>
<evidence type="ECO:0000256" key="3">
    <source>
        <dbReference type="ARBA" id="ARBA00013017"/>
    </source>
</evidence>
<reference evidence="15 16" key="1">
    <citation type="submission" date="2023-05" db="EMBL/GenBank/DDBJ databases">
        <title>Draft genome sequence of Streptomyces sp. B-S-A8 isolated from a cave soil in Thailand.</title>
        <authorList>
            <person name="Chamroensaksri N."/>
            <person name="Muangham S."/>
        </authorList>
    </citation>
    <scope>NUCLEOTIDE SEQUENCE [LARGE SCALE GENOMIC DNA]</scope>
    <source>
        <strain evidence="15 16">B-S-A8</strain>
    </source>
</reference>
<evidence type="ECO:0000256" key="2">
    <source>
        <dbReference type="ARBA" id="ARBA00011245"/>
    </source>
</evidence>
<keyword evidence="7" id="KW-1015">Disulfide bond</keyword>
<comment type="caution">
    <text evidence="15">The sequence shown here is derived from an EMBL/GenBank/DDBJ whole genome shotgun (WGS) entry which is preliminary data.</text>
</comment>
<comment type="similarity">
    <text evidence="10">Belongs to the peroxiredoxin family. BCP/PrxQ subfamily.</text>
</comment>
<evidence type="ECO:0000256" key="12">
    <source>
        <dbReference type="ARBA" id="ARBA00049091"/>
    </source>
</evidence>
<comment type="subunit">
    <text evidence="2">Monomer.</text>
</comment>
<dbReference type="Pfam" id="PF00578">
    <property type="entry name" value="AhpC-TSA"/>
    <property type="match status" value="1"/>
</dbReference>
<dbReference type="InterPro" id="IPR024706">
    <property type="entry name" value="Peroxiredoxin_AhpC-typ"/>
</dbReference>
<proteinExistence type="inferred from homology"/>
<dbReference type="EC" id="1.11.1.24" evidence="3"/>
<evidence type="ECO:0000256" key="13">
    <source>
        <dbReference type="SAM" id="MobiDB-lite"/>
    </source>
</evidence>
<evidence type="ECO:0000256" key="10">
    <source>
        <dbReference type="ARBA" id="ARBA00038489"/>
    </source>
</evidence>
<evidence type="ECO:0000256" key="11">
    <source>
        <dbReference type="ARBA" id="ARBA00041373"/>
    </source>
</evidence>
<keyword evidence="5" id="KW-0049">Antioxidant</keyword>
<feature type="domain" description="Thioredoxin" evidence="14">
    <location>
        <begin position="30"/>
        <end position="179"/>
    </location>
</feature>
<evidence type="ECO:0000256" key="1">
    <source>
        <dbReference type="ARBA" id="ARBA00003330"/>
    </source>
</evidence>
<evidence type="ECO:0000256" key="8">
    <source>
        <dbReference type="ARBA" id="ARBA00023284"/>
    </source>
</evidence>
<keyword evidence="16" id="KW-1185">Reference proteome</keyword>
<organism evidence="15 16">
    <name type="scientific">Streptomyces solicavernae</name>
    <dbReference type="NCBI Taxonomy" id="3043614"/>
    <lineage>
        <taxon>Bacteria</taxon>
        <taxon>Bacillati</taxon>
        <taxon>Actinomycetota</taxon>
        <taxon>Actinomycetes</taxon>
        <taxon>Kitasatosporales</taxon>
        <taxon>Streptomycetaceae</taxon>
        <taxon>Streptomyces</taxon>
    </lineage>
</organism>
<gene>
    <name evidence="15" type="ORF">QIS99_01335</name>
</gene>
<evidence type="ECO:0000256" key="7">
    <source>
        <dbReference type="ARBA" id="ARBA00023157"/>
    </source>
</evidence>
<dbReference type="Proteomes" id="UP001224661">
    <property type="component" value="Unassembled WGS sequence"/>
</dbReference>
<protein>
    <recommendedName>
        <fullName evidence="3">thioredoxin-dependent peroxiredoxin</fullName>
        <ecNumber evidence="3">1.11.1.24</ecNumber>
    </recommendedName>
    <alternativeName>
        <fullName evidence="11">Bacterioferritin comigratory protein</fullName>
    </alternativeName>
    <alternativeName>
        <fullName evidence="9">Thioredoxin peroxidase</fullName>
    </alternativeName>
</protein>
<comment type="function">
    <text evidence="1">Thiol-specific peroxidase that catalyzes the reduction of hydrogen peroxide and organic hydroperoxides to water and alcohols, respectively. Plays a role in cell protection against oxidative stress by detoxifying peroxides and as sensor of hydrogen peroxide-mediated signaling events.</text>
</comment>
<dbReference type="InterPro" id="IPR036249">
    <property type="entry name" value="Thioredoxin-like_sf"/>
</dbReference>